<evidence type="ECO:0000256" key="1">
    <source>
        <dbReference type="ARBA" id="ARBA00012513"/>
    </source>
</evidence>
<evidence type="ECO:0000256" key="4">
    <source>
        <dbReference type="ARBA" id="ARBA00023860"/>
    </source>
</evidence>
<dbReference type="InterPro" id="IPR017441">
    <property type="entry name" value="Protein_kinase_ATP_BS"/>
</dbReference>
<dbReference type="AlphaFoldDB" id="A0AAD1XEF4"/>
<dbReference type="EMBL" id="CAMPGE010009300">
    <property type="protein sequence ID" value="CAI2368172.1"/>
    <property type="molecule type" value="Genomic_DNA"/>
</dbReference>
<dbReference type="PROSITE" id="PS50011">
    <property type="entry name" value="PROTEIN_KINASE_DOM"/>
    <property type="match status" value="1"/>
</dbReference>
<dbReference type="EC" id="2.7.11.1" evidence="1"/>
<feature type="binding site" evidence="5">
    <location>
        <position position="38"/>
    </location>
    <ligand>
        <name>ATP</name>
        <dbReference type="ChEBI" id="CHEBI:30616"/>
    </ligand>
</feature>
<evidence type="ECO:0000256" key="5">
    <source>
        <dbReference type="PROSITE-ProRule" id="PRU10141"/>
    </source>
</evidence>
<dbReference type="InterPro" id="IPR050235">
    <property type="entry name" value="CK1_Ser-Thr_kinase"/>
</dbReference>
<dbReference type="Gene3D" id="1.10.510.10">
    <property type="entry name" value="Transferase(Phosphotransferase) domain 1"/>
    <property type="match status" value="1"/>
</dbReference>
<dbReference type="GO" id="GO:0005524">
    <property type="term" value="F:ATP binding"/>
    <property type="evidence" value="ECO:0007669"/>
    <property type="project" value="UniProtKB-UniRule"/>
</dbReference>
<dbReference type="Proteomes" id="UP001295684">
    <property type="component" value="Unassembled WGS sequence"/>
</dbReference>
<keyword evidence="6" id="KW-0418">Kinase</keyword>
<keyword evidence="6" id="KW-0808">Transferase</keyword>
<keyword evidence="3 5" id="KW-0067">ATP-binding</keyword>
<accession>A0AAD1XEF4</accession>
<dbReference type="InterPro" id="IPR008271">
    <property type="entry name" value="Ser/Thr_kinase_AS"/>
</dbReference>
<dbReference type="SMART" id="SM00220">
    <property type="entry name" value="S_TKc"/>
    <property type="match status" value="1"/>
</dbReference>
<evidence type="ECO:0000256" key="6">
    <source>
        <dbReference type="RuleBase" id="RU000304"/>
    </source>
</evidence>
<keyword evidence="2 5" id="KW-0547">Nucleotide-binding</keyword>
<evidence type="ECO:0000256" key="2">
    <source>
        <dbReference type="ARBA" id="ARBA00022741"/>
    </source>
</evidence>
<keyword evidence="6" id="KW-0723">Serine/threonine-protein kinase</keyword>
<dbReference type="InterPro" id="IPR000719">
    <property type="entry name" value="Prot_kinase_dom"/>
</dbReference>
<dbReference type="PROSITE" id="PS00108">
    <property type="entry name" value="PROTEIN_KINASE_ST"/>
    <property type="match status" value="1"/>
</dbReference>
<evidence type="ECO:0000256" key="3">
    <source>
        <dbReference type="ARBA" id="ARBA00022840"/>
    </source>
</evidence>
<evidence type="ECO:0000313" key="9">
    <source>
        <dbReference type="Proteomes" id="UP001295684"/>
    </source>
</evidence>
<dbReference type="CDD" id="cd14016">
    <property type="entry name" value="STKc_CK1"/>
    <property type="match status" value="1"/>
</dbReference>
<dbReference type="SUPFAM" id="SSF56112">
    <property type="entry name" value="Protein kinase-like (PK-like)"/>
    <property type="match status" value="1"/>
</dbReference>
<dbReference type="InterPro" id="IPR011009">
    <property type="entry name" value="Kinase-like_dom_sf"/>
</dbReference>
<keyword evidence="9" id="KW-1185">Reference proteome</keyword>
<dbReference type="FunFam" id="1.10.510.10:FF:000596">
    <property type="entry name" value="CK1 family protein kinase"/>
    <property type="match status" value="1"/>
</dbReference>
<comment type="caution">
    <text evidence="8">The sequence shown here is derived from an EMBL/GenBank/DDBJ whole genome shotgun (WGS) entry which is preliminary data.</text>
</comment>
<feature type="domain" description="Protein kinase" evidence="7">
    <location>
        <begin position="9"/>
        <end position="276"/>
    </location>
</feature>
<protein>
    <recommendedName>
        <fullName evidence="4">Casein kinase I</fullName>
        <ecNumber evidence="1">2.7.11.1</ecNumber>
    </recommendedName>
</protein>
<dbReference type="PROSITE" id="PS00107">
    <property type="entry name" value="PROTEIN_KINASE_ATP"/>
    <property type="match status" value="1"/>
</dbReference>
<comment type="similarity">
    <text evidence="6">Belongs to the protein kinase superfamily.</text>
</comment>
<organism evidence="8 9">
    <name type="scientific">Euplotes crassus</name>
    <dbReference type="NCBI Taxonomy" id="5936"/>
    <lineage>
        <taxon>Eukaryota</taxon>
        <taxon>Sar</taxon>
        <taxon>Alveolata</taxon>
        <taxon>Ciliophora</taxon>
        <taxon>Intramacronucleata</taxon>
        <taxon>Spirotrichea</taxon>
        <taxon>Hypotrichia</taxon>
        <taxon>Euplotida</taxon>
        <taxon>Euplotidae</taxon>
        <taxon>Moneuplotes</taxon>
    </lineage>
</organism>
<dbReference type="Pfam" id="PF00069">
    <property type="entry name" value="Pkinase"/>
    <property type="match status" value="1"/>
</dbReference>
<gene>
    <name evidence="8" type="ORF">ECRASSUSDP1_LOCUS9462</name>
</gene>
<name>A0AAD1XEF4_EUPCR</name>
<dbReference type="PANTHER" id="PTHR11909">
    <property type="entry name" value="CASEIN KINASE-RELATED"/>
    <property type="match status" value="1"/>
</dbReference>
<dbReference type="GO" id="GO:0004674">
    <property type="term" value="F:protein serine/threonine kinase activity"/>
    <property type="evidence" value="ECO:0007669"/>
    <property type="project" value="UniProtKB-KW"/>
</dbReference>
<proteinExistence type="inferred from homology"/>
<reference evidence="8" key="1">
    <citation type="submission" date="2023-07" db="EMBL/GenBank/DDBJ databases">
        <authorList>
            <consortium name="AG Swart"/>
            <person name="Singh M."/>
            <person name="Singh A."/>
            <person name="Seah K."/>
            <person name="Emmerich C."/>
        </authorList>
    </citation>
    <scope>NUCLEOTIDE SEQUENCE</scope>
    <source>
        <strain evidence="8">DP1</strain>
    </source>
</reference>
<evidence type="ECO:0000313" key="8">
    <source>
        <dbReference type="EMBL" id="CAI2368172.1"/>
    </source>
</evidence>
<sequence length="444" mass="50814">MEDLIGGKYRIIKKLGSGSFGEIHLVRDVETNLEYAVKLESTKTKIPQLLYEVKLYKVLSGGTGVPNIHWYGQSGDNNCMVLDLLGKDLEDLFEYCKYKFSLRTVCMLAEQMLHRIEYLHSRSFIHRDIKPENFLFGIDKRHTLHLIDFGLGKMYRNIKTGEHVEMTTERSLIGTARYASINSHMGYEQSRRDDMCSIGYCLIYFLKGTLPWAGIKAKTKKEKYDLIKDKKLAISVEELCEGAPEQFIKYITYCQGLAFEEKPDYSFLRRLFREVMKQNKYRNNPESFDWVIRKSAAKKILTKRADQENSNICKIPASNTTVLPKKIFGKNSIENKIKSIVKREPLLKKKKSMGSSGVITSISTSKMKKCAKNNITGIPSTKTFKTSNLLKKNVNLRSRMKCNVSSTMIKTMVPSSGTKKSVLIDKAMNQPKLRKLNSGNKKVL</sequence>
<evidence type="ECO:0000259" key="7">
    <source>
        <dbReference type="PROSITE" id="PS50011"/>
    </source>
</evidence>